<dbReference type="GO" id="GO:0005886">
    <property type="term" value="C:plasma membrane"/>
    <property type="evidence" value="ECO:0007669"/>
    <property type="project" value="UniProtKB-SubCell"/>
</dbReference>
<dbReference type="PANTHER" id="PTHR42810:SF4">
    <property type="entry name" value="URIC ACID TRANSPORTER UACT"/>
    <property type="match status" value="1"/>
</dbReference>
<reference evidence="11" key="2">
    <citation type="submission" date="2018-03" db="EMBL/GenBank/DDBJ databases">
        <authorList>
            <person name="Derbyshire K."/>
            <person name="Gray T.A."/>
            <person name="Champion M."/>
        </authorList>
    </citation>
    <scope>NUCLEOTIDE SEQUENCE [LARGE SCALE GENOMIC DNA]</scope>
    <source>
        <strain evidence="11">MKD8</strain>
    </source>
</reference>
<reference evidence="10 11" key="1">
    <citation type="journal article" date="2013" name="Genome Announc.">
        <title>Draft genome sequence of MKD8, a conjugal recipient Mycobacterium smegmatis strain.</title>
        <authorList>
            <person name="Gray T.A."/>
            <person name="Palumbo M.J."/>
            <person name="Derbyshire K.M."/>
        </authorList>
    </citation>
    <scope>NUCLEOTIDE SEQUENCE [LARGE SCALE GENOMIC DNA]</scope>
    <source>
        <strain evidence="10 11">MKD8</strain>
    </source>
</reference>
<organism evidence="10 11">
    <name type="scientific">Mycolicibacterium smegmatis (strain MKD8)</name>
    <name type="common">Mycobacterium smegmatis</name>
    <dbReference type="NCBI Taxonomy" id="1214915"/>
    <lineage>
        <taxon>Bacteria</taxon>
        <taxon>Bacillati</taxon>
        <taxon>Actinomycetota</taxon>
        <taxon>Actinomycetes</taxon>
        <taxon>Mycobacteriales</taxon>
        <taxon>Mycobacteriaceae</taxon>
        <taxon>Mycolicibacterium</taxon>
    </lineage>
</organism>
<feature type="transmembrane region" description="Helical" evidence="9">
    <location>
        <begin position="225"/>
        <end position="244"/>
    </location>
</feature>
<comment type="subcellular location">
    <subcellularLocation>
        <location evidence="1">Cell membrane</location>
        <topology evidence="1">Multi-pass membrane protein</topology>
    </subcellularLocation>
</comment>
<dbReference type="InterPro" id="IPR017588">
    <property type="entry name" value="UacT-like"/>
</dbReference>
<dbReference type="GeneID" id="93457357"/>
<feature type="transmembrane region" description="Helical" evidence="9">
    <location>
        <begin position="438"/>
        <end position="458"/>
    </location>
</feature>
<evidence type="ECO:0000256" key="6">
    <source>
        <dbReference type="ARBA" id="ARBA00022989"/>
    </source>
</evidence>
<feature type="transmembrane region" description="Helical" evidence="9">
    <location>
        <begin position="349"/>
        <end position="372"/>
    </location>
</feature>
<feature type="transmembrane region" description="Helical" evidence="9">
    <location>
        <begin position="110"/>
        <end position="130"/>
    </location>
</feature>
<keyword evidence="5 9" id="KW-0812">Transmembrane</keyword>
<dbReference type="EMBL" id="CP027541">
    <property type="protein sequence ID" value="AWT53506.1"/>
    <property type="molecule type" value="Genomic_DNA"/>
</dbReference>
<keyword evidence="4" id="KW-1003">Cell membrane</keyword>
<feature type="transmembrane region" description="Helical" evidence="9">
    <location>
        <begin position="378"/>
        <end position="398"/>
    </location>
</feature>
<accession>A0A2U9PP61</accession>
<evidence type="ECO:0000256" key="9">
    <source>
        <dbReference type="SAM" id="Phobius"/>
    </source>
</evidence>
<comment type="similarity">
    <text evidence="2">Belongs to the nucleobase:cation symporter-2 (NCS2) (TC 2.A.40) family.</text>
</comment>
<proteinExistence type="inferred from homology"/>
<dbReference type="Proteomes" id="UP000011200">
    <property type="component" value="Chromosome"/>
</dbReference>
<feature type="transmembrane region" description="Helical" evidence="9">
    <location>
        <begin position="56"/>
        <end position="74"/>
    </location>
</feature>
<protein>
    <submittedName>
        <fullName evidence="10">Xanthine/uracil permease</fullName>
    </submittedName>
</protein>
<evidence type="ECO:0000256" key="8">
    <source>
        <dbReference type="SAM" id="MobiDB-lite"/>
    </source>
</evidence>
<evidence type="ECO:0000313" key="11">
    <source>
        <dbReference type="Proteomes" id="UP000011200"/>
    </source>
</evidence>
<keyword evidence="7 9" id="KW-0472">Membrane</keyword>
<evidence type="ECO:0000256" key="7">
    <source>
        <dbReference type="ARBA" id="ARBA00023136"/>
    </source>
</evidence>
<dbReference type="NCBIfam" id="NF037981">
    <property type="entry name" value="NCS2_1"/>
    <property type="match status" value="1"/>
</dbReference>
<dbReference type="InterPro" id="IPR006043">
    <property type="entry name" value="NCS2"/>
</dbReference>
<dbReference type="AlphaFoldDB" id="A0A2U9PP61"/>
<evidence type="ECO:0000256" key="4">
    <source>
        <dbReference type="ARBA" id="ARBA00022475"/>
    </source>
</evidence>
<keyword evidence="3" id="KW-0813">Transport</keyword>
<keyword evidence="6 9" id="KW-1133">Transmembrane helix</keyword>
<feature type="transmembrane region" description="Helical" evidence="9">
    <location>
        <begin position="136"/>
        <end position="154"/>
    </location>
</feature>
<dbReference type="NCBIfam" id="TIGR03173">
    <property type="entry name" value="pbuX"/>
    <property type="match status" value="1"/>
</dbReference>
<name>A0A2U9PP61_MYCSE</name>
<dbReference type="InterPro" id="IPR006042">
    <property type="entry name" value="Xan_ur_permease"/>
</dbReference>
<dbReference type="PROSITE" id="PS01116">
    <property type="entry name" value="XANTH_URACIL_PERMASE"/>
    <property type="match status" value="1"/>
</dbReference>
<sequence length="473" mass="48836">MTIPSAIRGRRRPGTAEHTVTPDGPAPSNDGGGPAPNPVDEVPSAWKLLVYGLQHLLVMYASTITVPVVVASALDLSQQDLVYLVTADLLLCGFGTLLQSLGIWRVGVRLPMVIGASYTGIAPMLIIGQGSGLQTMYGAVLVVGLATIAVAPLVGKMMRFFPPVVIGTTILLIGIQLIPAGAKMIVGTDPDASGFGSPAAIGLAAVTALAVLLGYRLLPRLLRSLAVLIGMIAGTVIAAATGFLDLSGIGDTQAISFPDLLHFGAPRFDVLAICSLAIIQIVLVVELAGQVNAVGEVVDQEISDRRLAAAVRADGVVTALGGGVFQSFMYVTFAQNVGILTITRMFSRYVTATTGVLLMSLAFFPVVGEIVAAIPRPVLGAAAVVMFGTIAVVGIRILGQVDFADTANVIIVAAALGVALLPTTVSGFYSQFPDAARQLLSSGVATGICVAVLLNILFHARRPLEVPVSDRLS</sequence>
<dbReference type="PANTHER" id="PTHR42810">
    <property type="entry name" value="PURINE PERMEASE C1399.01C-RELATED"/>
    <property type="match status" value="1"/>
</dbReference>
<feature type="region of interest" description="Disordered" evidence="8">
    <location>
        <begin position="1"/>
        <end position="37"/>
    </location>
</feature>
<feature type="transmembrane region" description="Helical" evidence="9">
    <location>
        <begin position="410"/>
        <end position="432"/>
    </location>
</feature>
<dbReference type="Pfam" id="PF00860">
    <property type="entry name" value="Xan_ur_permease"/>
    <property type="match status" value="1"/>
</dbReference>
<evidence type="ECO:0000256" key="5">
    <source>
        <dbReference type="ARBA" id="ARBA00022692"/>
    </source>
</evidence>
<evidence type="ECO:0000313" key="10">
    <source>
        <dbReference type="EMBL" id="AWT53506.1"/>
    </source>
</evidence>
<feature type="transmembrane region" description="Helical" evidence="9">
    <location>
        <begin position="161"/>
        <end position="179"/>
    </location>
</feature>
<gene>
    <name evidence="10" type="ORF">D806_025270</name>
</gene>
<feature type="transmembrane region" description="Helical" evidence="9">
    <location>
        <begin position="80"/>
        <end position="98"/>
    </location>
</feature>
<dbReference type="GO" id="GO:0042907">
    <property type="term" value="F:xanthine transmembrane transporter activity"/>
    <property type="evidence" value="ECO:0007669"/>
    <property type="project" value="TreeGrafter"/>
</dbReference>
<evidence type="ECO:0000256" key="1">
    <source>
        <dbReference type="ARBA" id="ARBA00004651"/>
    </source>
</evidence>
<dbReference type="RefSeq" id="WP_003893925.1">
    <property type="nucleotide sequence ID" value="NZ_CP027541.1"/>
</dbReference>
<evidence type="ECO:0000256" key="2">
    <source>
        <dbReference type="ARBA" id="ARBA00008821"/>
    </source>
</evidence>
<feature type="transmembrane region" description="Helical" evidence="9">
    <location>
        <begin position="264"/>
        <end position="285"/>
    </location>
</feature>
<feature type="transmembrane region" description="Helical" evidence="9">
    <location>
        <begin position="199"/>
        <end position="218"/>
    </location>
</feature>
<evidence type="ECO:0000256" key="3">
    <source>
        <dbReference type="ARBA" id="ARBA00022448"/>
    </source>
</evidence>
<dbReference type="NCBIfam" id="TIGR00801">
    <property type="entry name" value="ncs2"/>
    <property type="match status" value="1"/>
</dbReference>